<organism evidence="1 2">
    <name type="scientific">Araneus ventricosus</name>
    <name type="common">Orbweaver spider</name>
    <name type="synonym">Epeira ventricosa</name>
    <dbReference type="NCBI Taxonomy" id="182803"/>
    <lineage>
        <taxon>Eukaryota</taxon>
        <taxon>Metazoa</taxon>
        <taxon>Ecdysozoa</taxon>
        <taxon>Arthropoda</taxon>
        <taxon>Chelicerata</taxon>
        <taxon>Arachnida</taxon>
        <taxon>Araneae</taxon>
        <taxon>Araneomorphae</taxon>
        <taxon>Entelegynae</taxon>
        <taxon>Araneoidea</taxon>
        <taxon>Araneidae</taxon>
        <taxon>Araneus</taxon>
    </lineage>
</organism>
<protein>
    <submittedName>
        <fullName evidence="1">Uncharacterized protein</fullName>
    </submittedName>
</protein>
<evidence type="ECO:0000313" key="2">
    <source>
        <dbReference type="Proteomes" id="UP000499080"/>
    </source>
</evidence>
<reference evidence="1 2" key="1">
    <citation type="journal article" date="2019" name="Sci. Rep.">
        <title>Orb-weaving spider Araneus ventricosus genome elucidates the spidroin gene catalogue.</title>
        <authorList>
            <person name="Kono N."/>
            <person name="Nakamura H."/>
            <person name="Ohtoshi R."/>
            <person name="Moran D.A.P."/>
            <person name="Shinohara A."/>
            <person name="Yoshida Y."/>
            <person name="Fujiwara M."/>
            <person name="Mori M."/>
            <person name="Tomita M."/>
            <person name="Arakawa K."/>
        </authorList>
    </citation>
    <scope>NUCLEOTIDE SEQUENCE [LARGE SCALE GENOMIC DNA]</scope>
</reference>
<gene>
    <name evidence="1" type="ORF">AVEN_209554_1</name>
</gene>
<dbReference type="Proteomes" id="UP000499080">
    <property type="component" value="Unassembled WGS sequence"/>
</dbReference>
<comment type="caution">
    <text evidence="1">The sequence shown here is derived from an EMBL/GenBank/DDBJ whole genome shotgun (WGS) entry which is preliminary data.</text>
</comment>
<sequence length="139" mass="15378">MRLKSTFQYCRQGSGYGTSKVFRAFGCGDAGSGCGVRALSTLYSPKTNEVTSSRRYRGFRVSLGQMTRTTPELAACLQTSAPHQRDPIRKDTGPSLHTFITSIFEHMTTALAEKRRSNALCHKMSVYPLLAFPNPYSVT</sequence>
<keyword evidence="2" id="KW-1185">Reference proteome</keyword>
<dbReference type="AlphaFoldDB" id="A0A4Y2P3X0"/>
<accession>A0A4Y2P3X0</accession>
<proteinExistence type="predicted"/>
<dbReference type="EMBL" id="BGPR01010414">
    <property type="protein sequence ID" value="GBN46041.1"/>
    <property type="molecule type" value="Genomic_DNA"/>
</dbReference>
<name>A0A4Y2P3X0_ARAVE</name>
<evidence type="ECO:0000313" key="1">
    <source>
        <dbReference type="EMBL" id="GBN46041.1"/>
    </source>
</evidence>